<dbReference type="CDD" id="cd00065">
    <property type="entry name" value="FYVE_like_SF"/>
    <property type="match status" value="1"/>
</dbReference>
<dbReference type="InterPro" id="IPR052727">
    <property type="entry name" value="Rab4/Rab5_effector"/>
</dbReference>
<dbReference type="SUPFAM" id="SSF57903">
    <property type="entry name" value="FYVE/PHD zinc finger"/>
    <property type="match status" value="1"/>
</dbReference>
<dbReference type="InterPro" id="IPR011011">
    <property type="entry name" value="Znf_FYVE_PHD"/>
</dbReference>
<name>A0A6G0WTL2_9STRA</name>
<comment type="caution">
    <text evidence="3">The sequence shown here is derived from an EMBL/GenBank/DDBJ whole genome shotgun (WGS) entry which is preliminary data.</text>
</comment>
<dbReference type="AlphaFoldDB" id="A0A6G0WTL2"/>
<evidence type="ECO:0000313" key="4">
    <source>
        <dbReference type="Proteomes" id="UP000481153"/>
    </source>
</evidence>
<feature type="compositionally biased region" description="Basic residues" evidence="1">
    <location>
        <begin position="354"/>
        <end position="368"/>
    </location>
</feature>
<dbReference type="Gene3D" id="3.30.40.10">
    <property type="entry name" value="Zinc/RING finger domain, C3HC4 (zinc finger)"/>
    <property type="match status" value="1"/>
</dbReference>
<dbReference type="Proteomes" id="UP000481153">
    <property type="component" value="Unassembled WGS sequence"/>
</dbReference>
<keyword evidence="4" id="KW-1185">Reference proteome</keyword>
<organism evidence="3 4">
    <name type="scientific">Aphanomyces euteiches</name>
    <dbReference type="NCBI Taxonomy" id="100861"/>
    <lineage>
        <taxon>Eukaryota</taxon>
        <taxon>Sar</taxon>
        <taxon>Stramenopiles</taxon>
        <taxon>Oomycota</taxon>
        <taxon>Saprolegniomycetes</taxon>
        <taxon>Saprolegniales</taxon>
        <taxon>Verrucalvaceae</taxon>
        <taxon>Aphanomyces</taxon>
    </lineage>
</organism>
<dbReference type="InterPro" id="IPR013083">
    <property type="entry name" value="Znf_RING/FYVE/PHD"/>
</dbReference>
<reference evidence="3 4" key="1">
    <citation type="submission" date="2019-07" db="EMBL/GenBank/DDBJ databases">
        <title>Genomics analysis of Aphanomyces spp. identifies a new class of oomycete effector associated with host adaptation.</title>
        <authorList>
            <person name="Gaulin E."/>
        </authorList>
    </citation>
    <scope>NUCLEOTIDE SEQUENCE [LARGE SCALE GENOMIC DNA]</scope>
    <source>
        <strain evidence="3 4">ATCC 201684</strain>
    </source>
</reference>
<dbReference type="VEuPathDB" id="FungiDB:AeMF1_010357"/>
<dbReference type="GO" id="GO:0008289">
    <property type="term" value="F:lipid binding"/>
    <property type="evidence" value="ECO:0007669"/>
    <property type="project" value="InterPro"/>
</dbReference>
<dbReference type="Pfam" id="PF01852">
    <property type="entry name" value="START"/>
    <property type="match status" value="1"/>
</dbReference>
<dbReference type="SUPFAM" id="SSF55961">
    <property type="entry name" value="Bet v1-like"/>
    <property type="match status" value="1"/>
</dbReference>
<evidence type="ECO:0000313" key="3">
    <source>
        <dbReference type="EMBL" id="KAF0730773.1"/>
    </source>
</evidence>
<feature type="compositionally biased region" description="Acidic residues" evidence="1">
    <location>
        <begin position="457"/>
        <end position="467"/>
    </location>
</feature>
<accession>A0A6G0WTL2</accession>
<sequence length="517" mass="58305">MPLNPSSFVDVPPLHYGDHVALVESAHKSLTELIMNACLVGGPIKWTLSASLSNGAKLYSGRESVTDDSIYCGVNQIRGSLDDISARFYVDHQADYLDHARILVKEVVDASSLLTVQEPSQENPYHYVGIQWMSLKSPTFFKNRDVCLLECHDEFEINGVRGWACVYTSIRLPWFPSLEKSHGLVRATVARTGYVFMEMPNQPDMVQVTHVVHADLNGNMPYLFCRAFMKRQAGSVAFLYATLHNDTYDMNHDSHHYVPTPRAADKTNSCTSCLKKFTIFSSKDQCQTCGGTVCKKCIMTNTQCRLCCFGLHSMGGGGSNSYSHSMGRSSHEYMRQSSYSGGALTPRTPQNHVQSHHQFQHHLTKKKKFKEDRRQPSFVQLDLHNLDPPKKFNKNAQYEIPLNKPSHTRSYRRQTQIDVTTSMTTPDSPPPVVHLQPPLTESHPPLPFRRESSSDDTNADEFPAEEDLTDMPTNMEERLSLSCVYSFRVGSDVLVSNRSTAPQWETTSLRNAVLKWS</sequence>
<dbReference type="PROSITE" id="PS50848">
    <property type="entry name" value="START"/>
    <property type="match status" value="1"/>
</dbReference>
<gene>
    <name evidence="3" type="ORF">Ae201684_011881</name>
</gene>
<feature type="region of interest" description="Disordered" evidence="1">
    <location>
        <begin position="420"/>
        <end position="467"/>
    </location>
</feature>
<feature type="domain" description="START" evidence="2">
    <location>
        <begin position="46"/>
        <end position="230"/>
    </location>
</feature>
<dbReference type="PANTHER" id="PTHR13510">
    <property type="entry name" value="FYVE-FINGER-CONTAINING RAB5 EFFECTOR PROTEIN RABENOSYN-5-RELATED"/>
    <property type="match status" value="1"/>
</dbReference>
<dbReference type="PANTHER" id="PTHR13510:SF44">
    <property type="entry name" value="RABENOSYN-5"/>
    <property type="match status" value="1"/>
</dbReference>
<dbReference type="InterPro" id="IPR023393">
    <property type="entry name" value="START-like_dom_sf"/>
</dbReference>
<feature type="region of interest" description="Disordered" evidence="1">
    <location>
        <begin position="338"/>
        <end position="373"/>
    </location>
</feature>
<dbReference type="EMBL" id="VJMJ01000151">
    <property type="protein sequence ID" value="KAF0730773.1"/>
    <property type="molecule type" value="Genomic_DNA"/>
</dbReference>
<proteinExistence type="predicted"/>
<dbReference type="Gene3D" id="3.30.530.20">
    <property type="match status" value="1"/>
</dbReference>
<dbReference type="InterPro" id="IPR002913">
    <property type="entry name" value="START_lipid-bd_dom"/>
</dbReference>
<evidence type="ECO:0000259" key="2">
    <source>
        <dbReference type="PROSITE" id="PS50848"/>
    </source>
</evidence>
<evidence type="ECO:0000256" key="1">
    <source>
        <dbReference type="SAM" id="MobiDB-lite"/>
    </source>
</evidence>
<protein>
    <recommendedName>
        <fullName evidence="2">START domain-containing protein</fullName>
    </recommendedName>
</protein>